<proteinExistence type="predicted"/>
<dbReference type="Pfam" id="PF02784">
    <property type="entry name" value="Orn_Arg_deC_N"/>
    <property type="match status" value="1"/>
</dbReference>
<sequence length="357" mass="40053">MIPARQQALKALVSKNERPFFVLFPQMVKDNARHFMDAAKKRFKKSHIYYSVKTNPHARVLEVLDSSGIGMELVSLRELRAVKSFSGKKIFNAPAATEAELREALAQKCLIIIDNLSQAQLLHSILKGKPLDVGIRVRMDAHRFGFAPQEIKAAIREMESWGLRMVALHAHPGTNQTLQDYHNFLNRVHGLLVDFPPIRILDLGGGFPGNENLRMRKTGIPAYMELVHETLGEFLPQVELVFEVGRSLVEDAMCLVLEVQHAKVVDNAHYALMDSGINVLSKLSMSPLRFIPLQESGEKKHNFFLCGPSMFGSDEFARIFAKLARGDIVVVENVGAYCTELAWNLSRDVPSVLVVEK</sequence>
<evidence type="ECO:0000259" key="3">
    <source>
        <dbReference type="Pfam" id="PF02784"/>
    </source>
</evidence>
<dbReference type="Proteomes" id="UP000596004">
    <property type="component" value="Chromosome"/>
</dbReference>
<dbReference type="Gene3D" id="3.20.20.10">
    <property type="entry name" value="Alanine racemase"/>
    <property type="match status" value="1"/>
</dbReference>
<feature type="domain" description="Orn/DAP/Arg decarboxylase 2 N-terminal" evidence="3">
    <location>
        <begin position="36"/>
        <end position="249"/>
    </location>
</feature>
<evidence type="ECO:0000256" key="1">
    <source>
        <dbReference type="ARBA" id="ARBA00001933"/>
    </source>
</evidence>
<dbReference type="PANTHER" id="PTHR43727:SF2">
    <property type="entry name" value="GROUP IV DECARBOXYLASE"/>
    <property type="match status" value="1"/>
</dbReference>
<dbReference type="GO" id="GO:0008836">
    <property type="term" value="F:diaminopimelate decarboxylase activity"/>
    <property type="evidence" value="ECO:0007669"/>
    <property type="project" value="TreeGrafter"/>
</dbReference>
<protein>
    <submittedName>
        <fullName evidence="4">Alanine racemase</fullName>
    </submittedName>
</protein>
<gene>
    <name evidence="4" type="ORF">IPJ89_05700</name>
</gene>
<dbReference type="SUPFAM" id="SSF51419">
    <property type="entry name" value="PLP-binding barrel"/>
    <property type="match status" value="1"/>
</dbReference>
<dbReference type="PANTHER" id="PTHR43727">
    <property type="entry name" value="DIAMINOPIMELATE DECARBOXYLASE"/>
    <property type="match status" value="1"/>
</dbReference>
<dbReference type="InterPro" id="IPR022644">
    <property type="entry name" value="De-COase2_N"/>
</dbReference>
<reference evidence="4" key="1">
    <citation type="submission" date="2020-11" db="EMBL/GenBank/DDBJ databases">
        <title>Connecting structure to function with the recovery of over 1000 high-quality activated sludge metagenome-assembled genomes encoding full-length rRNA genes using long-read sequencing.</title>
        <authorList>
            <person name="Singleton C.M."/>
            <person name="Petriglieri F."/>
            <person name="Kristensen J.M."/>
            <person name="Kirkegaard R.H."/>
            <person name="Michaelsen T.Y."/>
            <person name="Andersen M.H."/>
            <person name="Karst S.M."/>
            <person name="Dueholm M.S."/>
            <person name="Nielsen P.H."/>
            <person name="Albertsen M."/>
        </authorList>
    </citation>
    <scope>NUCLEOTIDE SEQUENCE</scope>
    <source>
        <strain evidence="4">Fred_18-Q3-R57-64_BAT3C.431</strain>
    </source>
</reference>
<dbReference type="Gene3D" id="2.40.37.10">
    <property type="entry name" value="Lyase, Ornithine Decarboxylase, Chain A, domain 1"/>
    <property type="match status" value="1"/>
</dbReference>
<dbReference type="AlphaFoldDB" id="A0A7T9DJQ9"/>
<comment type="cofactor">
    <cofactor evidence="1">
        <name>pyridoxal 5'-phosphate</name>
        <dbReference type="ChEBI" id="CHEBI:597326"/>
    </cofactor>
</comment>
<keyword evidence="2" id="KW-0663">Pyridoxal phosphate</keyword>
<dbReference type="GO" id="GO:0009089">
    <property type="term" value="P:lysine biosynthetic process via diaminopimelate"/>
    <property type="evidence" value="ECO:0007669"/>
    <property type="project" value="TreeGrafter"/>
</dbReference>
<dbReference type="EMBL" id="CP064981">
    <property type="protein sequence ID" value="QQR92611.1"/>
    <property type="molecule type" value="Genomic_DNA"/>
</dbReference>
<dbReference type="PRINTS" id="PR01179">
    <property type="entry name" value="ODADCRBXLASE"/>
</dbReference>
<evidence type="ECO:0000313" key="4">
    <source>
        <dbReference type="EMBL" id="QQR92611.1"/>
    </source>
</evidence>
<accession>A0A7T9DJQ9</accession>
<dbReference type="InterPro" id="IPR009006">
    <property type="entry name" value="Ala_racemase/Decarboxylase_C"/>
</dbReference>
<dbReference type="InterPro" id="IPR000183">
    <property type="entry name" value="Orn/DAP/Arg_de-COase"/>
</dbReference>
<dbReference type="InterPro" id="IPR029066">
    <property type="entry name" value="PLP-binding_barrel"/>
</dbReference>
<organism evidence="4">
    <name type="scientific">Candidatus Iainarchaeum sp</name>
    <dbReference type="NCBI Taxonomy" id="3101447"/>
    <lineage>
        <taxon>Archaea</taxon>
        <taxon>Candidatus Iainarchaeota</taxon>
        <taxon>Candidatus Iainarchaeia</taxon>
        <taxon>Candidatus Iainarchaeales</taxon>
        <taxon>Candidatus Iainarchaeaceae</taxon>
        <taxon>Candidatus Iainarchaeum</taxon>
    </lineage>
</organism>
<name>A0A7T9DJQ9_9ARCH</name>
<evidence type="ECO:0000256" key="2">
    <source>
        <dbReference type="ARBA" id="ARBA00022898"/>
    </source>
</evidence>
<dbReference type="SUPFAM" id="SSF50621">
    <property type="entry name" value="Alanine racemase C-terminal domain-like"/>
    <property type="match status" value="1"/>
</dbReference>